<dbReference type="Proteomes" id="UP001642484">
    <property type="component" value="Unassembled WGS sequence"/>
</dbReference>
<name>A0ABP0KHJ1_9DINO</name>
<keyword evidence="2" id="KW-1185">Reference proteome</keyword>
<evidence type="ECO:0000313" key="1">
    <source>
        <dbReference type="EMBL" id="CAK9026260.1"/>
    </source>
</evidence>
<dbReference type="EMBL" id="CAXAMN010008702">
    <property type="protein sequence ID" value="CAK9026260.1"/>
    <property type="molecule type" value="Genomic_DNA"/>
</dbReference>
<reference evidence="1 2" key="1">
    <citation type="submission" date="2024-02" db="EMBL/GenBank/DDBJ databases">
        <authorList>
            <person name="Chen Y."/>
            <person name="Shah S."/>
            <person name="Dougan E. K."/>
            <person name="Thang M."/>
            <person name="Chan C."/>
        </authorList>
    </citation>
    <scope>NUCLEOTIDE SEQUENCE [LARGE SCALE GENOMIC DNA]</scope>
</reference>
<protein>
    <submittedName>
        <fullName evidence="1">Uncharacterized protein</fullName>
    </submittedName>
</protein>
<organism evidence="1 2">
    <name type="scientific">Durusdinium trenchii</name>
    <dbReference type="NCBI Taxonomy" id="1381693"/>
    <lineage>
        <taxon>Eukaryota</taxon>
        <taxon>Sar</taxon>
        <taxon>Alveolata</taxon>
        <taxon>Dinophyceae</taxon>
        <taxon>Suessiales</taxon>
        <taxon>Symbiodiniaceae</taxon>
        <taxon>Durusdinium</taxon>
    </lineage>
</organism>
<evidence type="ECO:0000313" key="2">
    <source>
        <dbReference type="Proteomes" id="UP001642484"/>
    </source>
</evidence>
<comment type="caution">
    <text evidence="1">The sequence shown here is derived from an EMBL/GenBank/DDBJ whole genome shotgun (WGS) entry which is preliminary data.</text>
</comment>
<accession>A0ABP0KHJ1</accession>
<sequence>MDLGDNYPRGVNLWDAWYYQWSNDNYLYTELAHPGLHEVDDTVLVFFAGEKPPLDNSLVGKAMNVARNVAWVKISRDLQNSSVLSPGEEEIGGFYTFGGSFSEQTNRGISFLTSYTDLSQSVSRLKTAAINGQIVLLWEIWSSSSYNRTEFMVIDTKGQIQGSWPLTSLSFPFELPFADDVVVKNGRVVTYVARLHFVPDTERRLLVASLLLVVRHLLLEAMHLLLTSILVHADDRTLCPGCTARKGTLHVATVAIVANRF</sequence>
<gene>
    <name evidence="1" type="ORF">CCMP2556_LOCUS16291</name>
</gene>
<proteinExistence type="predicted"/>